<protein>
    <submittedName>
        <fullName evidence="1">GNAT family N-acetyltransferase</fullName>
        <ecNumber evidence="1">2.3.1.-</ecNumber>
    </submittedName>
</protein>
<comment type="caution">
    <text evidence="1">The sequence shown here is derived from an EMBL/GenBank/DDBJ whole genome shotgun (WGS) entry which is preliminary data.</text>
</comment>
<keyword evidence="2" id="KW-1185">Reference proteome</keyword>
<dbReference type="EC" id="2.3.1.-" evidence="1"/>
<organism evidence="1 2">
    <name type="scientific">Streptomyces pratisoli</name>
    <dbReference type="NCBI Taxonomy" id="3139917"/>
    <lineage>
        <taxon>Bacteria</taxon>
        <taxon>Bacillati</taxon>
        <taxon>Actinomycetota</taxon>
        <taxon>Actinomycetes</taxon>
        <taxon>Kitasatosporales</taxon>
        <taxon>Streptomycetaceae</taxon>
        <taxon>Streptomyces</taxon>
    </lineage>
</organism>
<name>A0ACC6QGY5_9ACTN</name>
<dbReference type="Proteomes" id="UP001375539">
    <property type="component" value="Unassembled WGS sequence"/>
</dbReference>
<dbReference type="EMBL" id="JBBKAI010000002">
    <property type="protein sequence ID" value="MEJ8657591.1"/>
    <property type="molecule type" value="Genomic_DNA"/>
</dbReference>
<evidence type="ECO:0000313" key="2">
    <source>
        <dbReference type="Proteomes" id="UP001375539"/>
    </source>
</evidence>
<proteinExistence type="predicted"/>
<reference evidence="1" key="1">
    <citation type="submission" date="2024-03" db="EMBL/GenBank/DDBJ databases">
        <title>Novel Streptomyces species of biotechnological and ecological value are a feature of Machair soil.</title>
        <authorList>
            <person name="Prole J.R."/>
            <person name="Goodfellow M."/>
            <person name="Allenby N."/>
            <person name="Ward A.C."/>
        </authorList>
    </citation>
    <scope>NUCLEOTIDE SEQUENCE</scope>
    <source>
        <strain evidence="1">MS1.AVA.4</strain>
    </source>
</reference>
<evidence type="ECO:0000313" key="1">
    <source>
        <dbReference type="EMBL" id="MEJ8657591.1"/>
    </source>
</evidence>
<keyword evidence="1" id="KW-0012">Acyltransferase</keyword>
<sequence>MSEQLSFTAADDGLWQQYDELATRAYGHPVGDITDLRKQANLQVATRESRVVAGGLGLLVNQFFGGSPVPSACLGAGCVAPEERGEHLATRMTTERLRPLQEQGAVISAISTSSTGYARRLGWEAPVPVFAWAVSTDDLRQSFTGEDFAIEHGFTPDLHDLQRHLARQWNGPVERPDWWYPWKQKKSSLTTYRFRRPGQPAAGMLSLATKRRERHGMNLVVHDFWAASQSTAAAMLAFLGRHNTRAETVEFRRGALPPYPTLLHHLHRHRPTAEAWHPWMLRILDVPAAIRLRGWPDDLDATVPIEIESEPSGAWDRYILRITSGSAEISPTHTEADVALTRRQLAVWYAGGYRTAAAARMAGVRSTSEKALATLIRSTAEHEPWLPDHF</sequence>
<gene>
    <name evidence="1" type="ORF">WKI58_13830</name>
</gene>
<accession>A0ACC6QGY5</accession>
<keyword evidence="1" id="KW-0808">Transferase</keyword>